<dbReference type="AlphaFoldDB" id="A0A4S8NLD3"/>
<dbReference type="PROSITE" id="PS00622">
    <property type="entry name" value="HTH_LUXR_1"/>
    <property type="match status" value="1"/>
</dbReference>
<dbReference type="Pfam" id="PF00196">
    <property type="entry name" value="GerE"/>
    <property type="match status" value="1"/>
</dbReference>
<feature type="domain" description="HTH luxR-type" evidence="4">
    <location>
        <begin position="919"/>
        <end position="983"/>
    </location>
</feature>
<dbReference type="EMBL" id="STGW01000002">
    <property type="protein sequence ID" value="THV17817.1"/>
    <property type="molecule type" value="Genomic_DNA"/>
</dbReference>
<evidence type="ECO:0000256" key="2">
    <source>
        <dbReference type="ARBA" id="ARBA00022840"/>
    </source>
</evidence>
<evidence type="ECO:0000256" key="1">
    <source>
        <dbReference type="ARBA" id="ARBA00022741"/>
    </source>
</evidence>
<proteinExistence type="predicted"/>
<dbReference type="InterPro" id="IPR016032">
    <property type="entry name" value="Sig_transdc_resp-reg_C-effctor"/>
</dbReference>
<dbReference type="GO" id="GO:0006355">
    <property type="term" value="P:regulation of DNA-templated transcription"/>
    <property type="evidence" value="ECO:0007669"/>
    <property type="project" value="InterPro"/>
</dbReference>
<dbReference type="SUPFAM" id="SSF46894">
    <property type="entry name" value="C-terminal effector domain of the bipartite response regulators"/>
    <property type="match status" value="1"/>
</dbReference>
<dbReference type="InterPro" id="IPR041664">
    <property type="entry name" value="AAA_16"/>
</dbReference>
<dbReference type="PRINTS" id="PR00038">
    <property type="entry name" value="HTHLUXR"/>
</dbReference>
<dbReference type="InterPro" id="IPR036388">
    <property type="entry name" value="WH-like_DNA-bd_sf"/>
</dbReference>
<dbReference type="Gene3D" id="1.10.10.10">
    <property type="entry name" value="Winged helix-like DNA-binding domain superfamily/Winged helix DNA-binding domain"/>
    <property type="match status" value="1"/>
</dbReference>
<accession>A0A4S8NLD3</accession>
<keyword evidence="6" id="KW-1185">Reference proteome</keyword>
<dbReference type="InterPro" id="IPR027417">
    <property type="entry name" value="P-loop_NTPase"/>
</dbReference>
<dbReference type="Gene3D" id="1.25.40.10">
    <property type="entry name" value="Tetratricopeptide repeat domain"/>
    <property type="match status" value="1"/>
</dbReference>
<evidence type="ECO:0000313" key="6">
    <source>
        <dbReference type="Proteomes" id="UP000307087"/>
    </source>
</evidence>
<dbReference type="GO" id="GO:0005524">
    <property type="term" value="F:ATP binding"/>
    <property type="evidence" value="ECO:0007669"/>
    <property type="project" value="UniProtKB-KW"/>
</dbReference>
<dbReference type="Pfam" id="PF13191">
    <property type="entry name" value="AAA_16"/>
    <property type="match status" value="1"/>
</dbReference>
<reference evidence="5 6" key="1">
    <citation type="journal article" date="2009" name="Int. J. Syst. Evol. Microbiol.">
        <title>Nocardioides caeni sp. nov., isolated from wastewater.</title>
        <authorList>
            <person name="Yoon J.H."/>
            <person name="Kang S.J."/>
            <person name="Park S."/>
            <person name="Kim W."/>
            <person name="Oh T.K."/>
        </authorList>
    </citation>
    <scope>NUCLEOTIDE SEQUENCE [LARGE SCALE GENOMIC DNA]</scope>
    <source>
        <strain evidence="5 6">DSM 23134</strain>
    </source>
</reference>
<evidence type="ECO:0000313" key="5">
    <source>
        <dbReference type="EMBL" id="THV17817.1"/>
    </source>
</evidence>
<feature type="region of interest" description="Disordered" evidence="3">
    <location>
        <begin position="1"/>
        <end position="46"/>
    </location>
</feature>
<organism evidence="5 6">
    <name type="scientific">Nocardioides caeni</name>
    <dbReference type="NCBI Taxonomy" id="574700"/>
    <lineage>
        <taxon>Bacteria</taxon>
        <taxon>Bacillati</taxon>
        <taxon>Actinomycetota</taxon>
        <taxon>Actinomycetes</taxon>
        <taxon>Propionibacteriales</taxon>
        <taxon>Nocardioidaceae</taxon>
        <taxon>Nocardioides</taxon>
    </lineage>
</organism>
<dbReference type="SMART" id="SM00421">
    <property type="entry name" value="HTH_LUXR"/>
    <property type="match status" value="1"/>
</dbReference>
<evidence type="ECO:0000256" key="3">
    <source>
        <dbReference type="SAM" id="MobiDB-lite"/>
    </source>
</evidence>
<evidence type="ECO:0000259" key="4">
    <source>
        <dbReference type="PROSITE" id="PS50043"/>
    </source>
</evidence>
<dbReference type="Proteomes" id="UP000307087">
    <property type="component" value="Unassembled WGS sequence"/>
</dbReference>
<gene>
    <name evidence="5" type="ORF">E9934_04960</name>
</gene>
<dbReference type="PANTHER" id="PTHR16305">
    <property type="entry name" value="TESTICULAR SOLUBLE ADENYLYL CYCLASE"/>
    <property type="match status" value="1"/>
</dbReference>
<protein>
    <recommendedName>
        <fullName evidence="4">HTH luxR-type domain-containing protein</fullName>
    </recommendedName>
</protein>
<dbReference type="SUPFAM" id="SSF52540">
    <property type="entry name" value="P-loop containing nucleoside triphosphate hydrolases"/>
    <property type="match status" value="1"/>
</dbReference>
<keyword evidence="1" id="KW-0547">Nucleotide-binding</keyword>
<dbReference type="InterPro" id="IPR011990">
    <property type="entry name" value="TPR-like_helical_dom_sf"/>
</dbReference>
<name>A0A4S8NLD3_9ACTN</name>
<dbReference type="PROSITE" id="PS50043">
    <property type="entry name" value="HTH_LUXR_2"/>
    <property type="match status" value="1"/>
</dbReference>
<dbReference type="GO" id="GO:0005737">
    <property type="term" value="C:cytoplasm"/>
    <property type="evidence" value="ECO:0007669"/>
    <property type="project" value="TreeGrafter"/>
</dbReference>
<comment type="caution">
    <text evidence="5">The sequence shown here is derived from an EMBL/GenBank/DDBJ whole genome shotgun (WGS) entry which is preliminary data.</text>
</comment>
<keyword evidence="2" id="KW-0067">ATP-binding</keyword>
<dbReference type="GO" id="GO:0003677">
    <property type="term" value="F:DNA binding"/>
    <property type="evidence" value="ECO:0007669"/>
    <property type="project" value="InterPro"/>
</dbReference>
<dbReference type="GO" id="GO:0004016">
    <property type="term" value="F:adenylate cyclase activity"/>
    <property type="evidence" value="ECO:0007669"/>
    <property type="project" value="TreeGrafter"/>
</dbReference>
<dbReference type="InterPro" id="IPR000792">
    <property type="entry name" value="Tscrpt_reg_LuxR_C"/>
</dbReference>
<dbReference type="CDD" id="cd06170">
    <property type="entry name" value="LuxR_C_like"/>
    <property type="match status" value="1"/>
</dbReference>
<sequence length="983" mass="104118">MTPDSSSGTAVHIRVDHATNAGDHAANVTGSTRERPRRPTMRSVRSPVLVSRTAELARLGTGLAALSGSRGSVWCVLGDPGIGKSRLVATVAADAASAGVTVLTGRAVLADTPAALRPLGEALLRWSRTAEVPDDAHLAPYLPALGRLVPQLGQGTDDGSAPVMLIAEGLLRLARALPGPGMLLVLEDLHWSDPETLEVLEYVADNAVDLPLMVVATARQHDTPAVTALMGALTARGAAETLTLGPLTPGEGAELARACLAADAPEELLAWVGRFGAGYPLFAEEILADLIDRRVLVQEDGAWHLAQQLDLVVPRPFVRSVEDRLSRAGGDAREVAAASAMLGTEFDWRVVAHATGLGEAAVADAFRELRAQRLVDIVVPDGFAFRHALTREAVLDGLLAPDRSRLAASLADALAVAGDGAPEPRLLAELAETAGEDERAAGHWLEAARQAAARGALTTALDAVGRARRLLPAGGVLDIAAREIEMGVHAQAGDVPRAVAAGEELVADLVDDPPRLAAARLRLTRALLAGGRWDEAAAALGAVTGHDPVEEAVLAARLALGRQDDRRAVEQARLALEVADGARVEVSCEAWEVLGRALRARDYVGAEEAFESGFRLADEHGLPLWRCRLLAALGALELAGRRPTEERLVAARAAALELGAIATAARIELELNLVRLRYLDLAAAQTAIDNAIEMMARLRLPDLATAHLLRAATHGLAGEADQMEAEIERARSHPMDEGIRRVGVPGHVRGLVALAHGRHADALAQLGEAMTYHREVPSTPFSLRGLWALLETALTGDGADAREEIRSGPQSNSPHNHFALRYADAIALGREGRAVEAEQAFADAEWAMPGREPWLELNARFLVAGAAARDGWGDPERWFRHVLDGFVDYGLAGAASVCRVAMRDAGFAVPRKAVGSGRVPVELQRLGVTAREYDVLELVVTGLSNKDVAARLHLSVRTVETHVTRLLHRTGCADRAGLARLVS</sequence>
<dbReference type="PANTHER" id="PTHR16305:SF28">
    <property type="entry name" value="GUANYLATE CYCLASE DOMAIN-CONTAINING PROTEIN"/>
    <property type="match status" value="1"/>
</dbReference>